<dbReference type="InterPro" id="IPR005255">
    <property type="entry name" value="PdxA_fam"/>
</dbReference>
<dbReference type="NCBIfam" id="TIGR00557">
    <property type="entry name" value="pdxA"/>
    <property type="match status" value="1"/>
</dbReference>
<sequence>MKNTKIRVGITHGDINGIGYEVIIKALLDDRMYELCTPIIYGSPKVAAYHRKALNIETFSLNNIMDASDAHPNRTNIINCIDENIKVELGKSTPSAGESSFKALEAAVADLEKGLIDVLVTAPINKKNIQSKDFHFPGHTEYLENRLNSGKSLMLLISDKLRVGVVAGHVPISKVPEVVSKENIISKLNILNSSLQKDFGIRKPRIAVLSLNPHAGDEGLIGTEEIDIIIPALEEVREKGIIALGPYPADGFFGSSDYTKFDAILAMYHDQGLAPFKALSFDSGVNFTAGLSKVRTSPAHGTAYSIAGTNVASEKSFQQALYLAIDVFRSRENFAEISKNPMKLSESSRNS</sequence>
<dbReference type="OrthoDB" id="9801783at2"/>
<evidence type="ECO:0000256" key="3">
    <source>
        <dbReference type="ARBA" id="ARBA00023027"/>
    </source>
</evidence>
<reference evidence="4 5" key="1">
    <citation type="journal article" date="2018" name="Mar. Genomics">
        <title>Complete genome sequence of Marinifilaceae bacterium strain SPP2, isolated from the Antarctic marine sediment.</title>
        <authorList>
            <person name="Watanabe M."/>
            <person name="Kojima H."/>
            <person name="Fukui M."/>
        </authorList>
    </citation>
    <scope>NUCLEOTIDE SEQUENCE [LARGE SCALE GENOMIC DNA]</scope>
    <source>
        <strain evidence="4 5">SPP2</strain>
    </source>
</reference>
<dbReference type="EMBL" id="AP018042">
    <property type="protein sequence ID" value="BAX80384.1"/>
    <property type="molecule type" value="Genomic_DNA"/>
</dbReference>
<proteinExistence type="predicted"/>
<dbReference type="Gene3D" id="3.40.718.10">
    <property type="entry name" value="Isopropylmalate Dehydrogenase"/>
    <property type="match status" value="1"/>
</dbReference>
<accession>A0A1Y1CJ77</accession>
<dbReference type="Pfam" id="PF04166">
    <property type="entry name" value="PdxA"/>
    <property type="match status" value="1"/>
</dbReference>
<dbReference type="KEGG" id="mbas:ALGA_2029"/>
<keyword evidence="1" id="KW-0479">Metal-binding</keyword>
<evidence type="ECO:0000256" key="2">
    <source>
        <dbReference type="ARBA" id="ARBA00023002"/>
    </source>
</evidence>
<dbReference type="RefSeq" id="WP_096429242.1">
    <property type="nucleotide sequence ID" value="NZ_AP018042.1"/>
</dbReference>
<name>A0A1Y1CJ77_9BACT</name>
<dbReference type="GO" id="GO:0051287">
    <property type="term" value="F:NAD binding"/>
    <property type="evidence" value="ECO:0007669"/>
    <property type="project" value="InterPro"/>
</dbReference>
<dbReference type="GO" id="GO:0046872">
    <property type="term" value="F:metal ion binding"/>
    <property type="evidence" value="ECO:0007669"/>
    <property type="project" value="UniProtKB-KW"/>
</dbReference>
<keyword evidence="2" id="KW-0560">Oxidoreductase</keyword>
<dbReference type="PANTHER" id="PTHR30004:SF6">
    <property type="entry name" value="D-THREONATE 4-PHOSPHATE DEHYDROGENASE"/>
    <property type="match status" value="1"/>
</dbReference>
<organism evidence="4 5">
    <name type="scientific">Labilibaculum antarcticum</name>
    <dbReference type="NCBI Taxonomy" id="1717717"/>
    <lineage>
        <taxon>Bacteria</taxon>
        <taxon>Pseudomonadati</taxon>
        <taxon>Bacteroidota</taxon>
        <taxon>Bacteroidia</taxon>
        <taxon>Marinilabiliales</taxon>
        <taxon>Marinifilaceae</taxon>
        <taxon>Labilibaculum</taxon>
    </lineage>
</organism>
<keyword evidence="3" id="KW-0520">NAD</keyword>
<evidence type="ECO:0000256" key="1">
    <source>
        <dbReference type="ARBA" id="ARBA00022723"/>
    </source>
</evidence>
<reference evidence="5" key="2">
    <citation type="journal article" date="2020" name="Antonie Van Leeuwenhoek">
        <title>Labilibaculum antarcticum sp. nov., a novel facultative anaerobic, psychrotorelant bacterium isolated from marine sediment of Antarctica.</title>
        <authorList>
            <person name="Watanabe M."/>
            <person name="Kojima H."/>
            <person name="Fukui M."/>
        </authorList>
    </citation>
    <scope>NUCLEOTIDE SEQUENCE [LARGE SCALE GENOMIC DNA]</scope>
    <source>
        <strain evidence="5">SPP2</strain>
    </source>
</reference>
<dbReference type="GO" id="GO:0016491">
    <property type="term" value="F:oxidoreductase activity"/>
    <property type="evidence" value="ECO:0007669"/>
    <property type="project" value="UniProtKB-KW"/>
</dbReference>
<evidence type="ECO:0000313" key="4">
    <source>
        <dbReference type="EMBL" id="BAX80384.1"/>
    </source>
</evidence>
<protein>
    <submittedName>
        <fullName evidence="4">4-hydroxythreonine-4-phosphate dehydrogenase PdxA</fullName>
    </submittedName>
</protein>
<dbReference type="Proteomes" id="UP000218267">
    <property type="component" value="Chromosome"/>
</dbReference>
<dbReference type="AlphaFoldDB" id="A0A1Y1CJ77"/>
<keyword evidence="5" id="KW-1185">Reference proteome</keyword>
<dbReference type="SUPFAM" id="SSF53659">
    <property type="entry name" value="Isocitrate/Isopropylmalate dehydrogenase-like"/>
    <property type="match status" value="1"/>
</dbReference>
<dbReference type="PANTHER" id="PTHR30004">
    <property type="entry name" value="4-HYDROXYTHREONINE-4-PHOSPHATE DEHYDROGENASE"/>
    <property type="match status" value="1"/>
</dbReference>
<evidence type="ECO:0000313" key="5">
    <source>
        <dbReference type="Proteomes" id="UP000218267"/>
    </source>
</evidence>
<gene>
    <name evidence="4" type="ORF">ALGA_2029</name>
</gene>